<dbReference type="InterPro" id="IPR000160">
    <property type="entry name" value="GGDEF_dom"/>
</dbReference>
<feature type="domain" description="GGDEF" evidence="4">
    <location>
        <begin position="66"/>
        <end position="198"/>
    </location>
</feature>
<dbReference type="SUPFAM" id="SSF55073">
    <property type="entry name" value="Nucleotide cyclase"/>
    <property type="match status" value="1"/>
</dbReference>
<keyword evidence="3" id="KW-0812">Transmembrane</keyword>
<evidence type="ECO:0000256" key="3">
    <source>
        <dbReference type="SAM" id="Phobius"/>
    </source>
</evidence>
<evidence type="ECO:0000256" key="1">
    <source>
        <dbReference type="ARBA" id="ARBA00012528"/>
    </source>
</evidence>
<sequence length="204" mass="22274">MFGTTIFTHVILTVLVVGPAALIATTSLRRATLMSDELLRLVNSDRLTGVATRDCFFSELAQCEASFGVSLMVDIDHFKRINDTHGHLAGDEVIRSVAERLRQNLREGDIICRFGGEEFLIFLDRADHQHSVQVAERMRSSVADQKIEVDGGAVFVTVSIGGASKAQNEDINAAIKAADDALYWAKGLGRNQTYFMTGALARTG</sequence>
<dbReference type="SMART" id="SM00267">
    <property type="entry name" value="GGDEF"/>
    <property type="match status" value="1"/>
</dbReference>
<name>A0ABZ2V6G0_9RHOB</name>
<dbReference type="EC" id="2.7.7.65" evidence="1"/>
<evidence type="ECO:0000313" key="6">
    <source>
        <dbReference type="Proteomes" id="UP001440612"/>
    </source>
</evidence>
<dbReference type="InterPro" id="IPR050469">
    <property type="entry name" value="Diguanylate_Cyclase"/>
</dbReference>
<dbReference type="RefSeq" id="WP_341366211.1">
    <property type="nucleotide sequence ID" value="NZ_CP150951.2"/>
</dbReference>
<dbReference type="Gene3D" id="3.30.70.270">
    <property type="match status" value="1"/>
</dbReference>
<protein>
    <recommendedName>
        <fullName evidence="1">diguanylate cyclase</fullName>
        <ecNumber evidence="1">2.7.7.65</ecNumber>
    </recommendedName>
</protein>
<proteinExistence type="predicted"/>
<keyword evidence="3" id="KW-0472">Membrane</keyword>
<keyword evidence="6" id="KW-1185">Reference proteome</keyword>
<evidence type="ECO:0000313" key="5">
    <source>
        <dbReference type="EMBL" id="WZC48092.1"/>
    </source>
</evidence>
<dbReference type="PROSITE" id="PS50887">
    <property type="entry name" value="GGDEF"/>
    <property type="match status" value="1"/>
</dbReference>
<keyword evidence="3" id="KW-1133">Transmembrane helix</keyword>
<dbReference type="CDD" id="cd01949">
    <property type="entry name" value="GGDEF"/>
    <property type="match status" value="1"/>
</dbReference>
<accession>A0ABZ2V6G0</accession>
<dbReference type="Proteomes" id="UP001440612">
    <property type="component" value="Chromosome"/>
</dbReference>
<dbReference type="PANTHER" id="PTHR45138:SF9">
    <property type="entry name" value="DIGUANYLATE CYCLASE DGCM-RELATED"/>
    <property type="match status" value="1"/>
</dbReference>
<evidence type="ECO:0000256" key="2">
    <source>
        <dbReference type="ARBA" id="ARBA00034247"/>
    </source>
</evidence>
<organism evidence="5 6">
    <name type="scientific">Yoonia phaeophyticola</name>
    <dbReference type="NCBI Taxonomy" id="3137369"/>
    <lineage>
        <taxon>Bacteria</taxon>
        <taxon>Pseudomonadati</taxon>
        <taxon>Pseudomonadota</taxon>
        <taxon>Alphaproteobacteria</taxon>
        <taxon>Rhodobacterales</taxon>
        <taxon>Paracoccaceae</taxon>
        <taxon>Yoonia</taxon>
    </lineage>
</organism>
<gene>
    <name evidence="5" type="ORF">AABB29_14575</name>
</gene>
<comment type="catalytic activity">
    <reaction evidence="2">
        <text>2 GTP = 3',3'-c-di-GMP + 2 diphosphate</text>
        <dbReference type="Rhea" id="RHEA:24898"/>
        <dbReference type="ChEBI" id="CHEBI:33019"/>
        <dbReference type="ChEBI" id="CHEBI:37565"/>
        <dbReference type="ChEBI" id="CHEBI:58805"/>
        <dbReference type="EC" id="2.7.7.65"/>
    </reaction>
</comment>
<feature type="transmembrane region" description="Helical" evidence="3">
    <location>
        <begin position="6"/>
        <end position="25"/>
    </location>
</feature>
<dbReference type="EMBL" id="CP150951">
    <property type="protein sequence ID" value="WZC48092.1"/>
    <property type="molecule type" value="Genomic_DNA"/>
</dbReference>
<dbReference type="InterPro" id="IPR029787">
    <property type="entry name" value="Nucleotide_cyclase"/>
</dbReference>
<dbReference type="Pfam" id="PF00990">
    <property type="entry name" value="GGDEF"/>
    <property type="match status" value="1"/>
</dbReference>
<reference evidence="6" key="1">
    <citation type="submission" date="2024-04" db="EMBL/GenBank/DDBJ databases">
        <title>Phylogenomic analyses of a clade within the roseobacter group suggest taxonomic reassignments of species of the genera Aestuariivita, Citreicella, Loktanella, Nautella, Pelagibaca, Ruegeria, Thalassobius, Thiobacimonas and Tropicibacter, and the proposal o.</title>
        <authorList>
            <person name="Jeon C.O."/>
        </authorList>
    </citation>
    <scope>NUCLEOTIDE SEQUENCE [LARGE SCALE GENOMIC DNA]</scope>
    <source>
        <strain evidence="6">BS5-3</strain>
    </source>
</reference>
<dbReference type="InterPro" id="IPR043128">
    <property type="entry name" value="Rev_trsase/Diguanyl_cyclase"/>
</dbReference>
<dbReference type="PANTHER" id="PTHR45138">
    <property type="entry name" value="REGULATORY COMPONENTS OF SENSORY TRANSDUCTION SYSTEM"/>
    <property type="match status" value="1"/>
</dbReference>
<evidence type="ECO:0000259" key="4">
    <source>
        <dbReference type="PROSITE" id="PS50887"/>
    </source>
</evidence>